<protein>
    <recommendedName>
        <fullName evidence="5">Lipoprotein</fullName>
    </recommendedName>
</protein>
<dbReference type="InterPro" id="IPR025673">
    <property type="entry name" value="PCYCGC"/>
</dbReference>
<evidence type="ECO:0000256" key="2">
    <source>
        <dbReference type="SAM" id="SignalP"/>
    </source>
</evidence>
<evidence type="ECO:0008006" key="5">
    <source>
        <dbReference type="Google" id="ProtNLM"/>
    </source>
</evidence>
<dbReference type="EMBL" id="MAYT01000001">
    <property type="protein sequence ID" value="OCA92822.1"/>
    <property type="molecule type" value="Genomic_DNA"/>
</dbReference>
<keyword evidence="4" id="KW-1185">Reference proteome</keyword>
<accession>A0A1B9B9S6</accession>
<keyword evidence="2" id="KW-0732">Signal</keyword>
<comment type="caution">
    <text evidence="3">The sequence shown here is derived from an EMBL/GenBank/DDBJ whole genome shotgun (WGS) entry which is preliminary data.</text>
</comment>
<name>A0A1B9B9S6_9BACI</name>
<dbReference type="RefSeq" id="WP_065409278.1">
    <property type="nucleotide sequence ID" value="NZ_MAYT01000001.1"/>
</dbReference>
<feature type="chain" id="PRO_5038346663" description="Lipoprotein" evidence="2">
    <location>
        <begin position="23"/>
        <end position="168"/>
    </location>
</feature>
<sequence>MKLVHYFAVLGILMVLIAGCSAKSDKEKAGETEHAGHGDAHTLPNGDLQEATSSAEELPAFLNDKNDDMRTIYLAAAQHPDILASMPCYCGCSDSAGHKSNLNCFVADISKDKVVWDDHGTRCGVCLEIAAESIMMSQDGKSLKEIRQYIDEKYKEGYAKPTPTPMPA</sequence>
<reference evidence="4" key="1">
    <citation type="submission" date="2016-05" db="EMBL/GenBank/DDBJ databases">
        <authorList>
            <person name="Liu B."/>
            <person name="Wang J."/>
            <person name="Zhu Y."/>
            <person name="Liu G."/>
            <person name="Chen Q."/>
            <person name="Chen Z."/>
            <person name="Lan J."/>
            <person name="Che J."/>
            <person name="Ge C."/>
            <person name="Shi H."/>
            <person name="Pan Z."/>
            <person name="Liu X."/>
        </authorList>
    </citation>
    <scope>NUCLEOTIDE SEQUENCE [LARGE SCALE GENOMIC DNA]</scope>
    <source>
        <strain evidence="4">FJAT-27215</strain>
    </source>
</reference>
<organism evidence="3 4">
    <name type="scientific">Pseudobacillus wudalianchiensis</name>
    <dbReference type="NCBI Taxonomy" id="1743143"/>
    <lineage>
        <taxon>Bacteria</taxon>
        <taxon>Bacillati</taxon>
        <taxon>Bacillota</taxon>
        <taxon>Bacilli</taxon>
        <taxon>Bacillales</taxon>
        <taxon>Bacillaceae</taxon>
        <taxon>Pseudobacillus</taxon>
    </lineage>
</organism>
<dbReference type="Proteomes" id="UP000092578">
    <property type="component" value="Unassembled WGS sequence"/>
</dbReference>
<dbReference type="AlphaFoldDB" id="A0A1B9B9S6"/>
<evidence type="ECO:0000256" key="1">
    <source>
        <dbReference type="SAM" id="MobiDB-lite"/>
    </source>
</evidence>
<gene>
    <name evidence="3" type="ORF">A8F95_03810</name>
</gene>
<dbReference type="PROSITE" id="PS51257">
    <property type="entry name" value="PROKAR_LIPOPROTEIN"/>
    <property type="match status" value="1"/>
</dbReference>
<evidence type="ECO:0000313" key="3">
    <source>
        <dbReference type="EMBL" id="OCA92822.1"/>
    </source>
</evidence>
<dbReference type="Pfam" id="PF13798">
    <property type="entry name" value="PCYCGC"/>
    <property type="match status" value="1"/>
</dbReference>
<feature type="compositionally biased region" description="Basic and acidic residues" evidence="1">
    <location>
        <begin position="28"/>
        <end position="40"/>
    </location>
</feature>
<feature type="region of interest" description="Disordered" evidence="1">
    <location>
        <begin position="28"/>
        <end position="47"/>
    </location>
</feature>
<proteinExistence type="predicted"/>
<feature type="signal peptide" evidence="2">
    <location>
        <begin position="1"/>
        <end position="22"/>
    </location>
</feature>
<evidence type="ECO:0000313" key="4">
    <source>
        <dbReference type="Proteomes" id="UP000092578"/>
    </source>
</evidence>